<dbReference type="EMBL" id="KN835276">
    <property type="protein sequence ID" value="KIK41203.1"/>
    <property type="molecule type" value="Genomic_DNA"/>
</dbReference>
<accession>A0A0D0BCP6</accession>
<name>A0A0D0BCP6_9AGAM</name>
<proteinExistence type="predicted"/>
<sequence>MPSGKSDTSKRRMREIRLPVMVLVRSRYNASTACSSSREKCPHLTGACVPRLCAEALLHPRTTYYNQFSVRFAVLGARTRAVHESLYPVSHGI</sequence>
<keyword evidence="2" id="KW-1185">Reference proteome</keyword>
<gene>
    <name evidence="1" type="ORF">CY34DRAFT_806381</name>
</gene>
<evidence type="ECO:0000313" key="2">
    <source>
        <dbReference type="Proteomes" id="UP000054485"/>
    </source>
</evidence>
<dbReference type="InParanoid" id="A0A0D0BCP6"/>
<reference evidence="1 2" key="1">
    <citation type="submission" date="2014-04" db="EMBL/GenBank/DDBJ databases">
        <authorList>
            <consortium name="DOE Joint Genome Institute"/>
            <person name="Kuo A."/>
            <person name="Ruytinx J."/>
            <person name="Rineau F."/>
            <person name="Colpaert J."/>
            <person name="Kohler A."/>
            <person name="Nagy L.G."/>
            <person name="Floudas D."/>
            <person name="Copeland A."/>
            <person name="Barry K.W."/>
            <person name="Cichocki N."/>
            <person name="Veneault-Fourrey C."/>
            <person name="LaButti K."/>
            <person name="Lindquist E.A."/>
            <person name="Lipzen A."/>
            <person name="Lundell T."/>
            <person name="Morin E."/>
            <person name="Murat C."/>
            <person name="Sun H."/>
            <person name="Tunlid A."/>
            <person name="Henrissat B."/>
            <person name="Grigoriev I.V."/>
            <person name="Hibbett D.S."/>
            <person name="Martin F."/>
            <person name="Nordberg H.P."/>
            <person name="Cantor M.N."/>
            <person name="Hua S.X."/>
        </authorList>
    </citation>
    <scope>NUCLEOTIDE SEQUENCE [LARGE SCALE GENOMIC DNA]</scope>
    <source>
        <strain evidence="1 2">UH-Slu-Lm8-n1</strain>
    </source>
</reference>
<organism evidence="1 2">
    <name type="scientific">Suillus luteus UH-Slu-Lm8-n1</name>
    <dbReference type="NCBI Taxonomy" id="930992"/>
    <lineage>
        <taxon>Eukaryota</taxon>
        <taxon>Fungi</taxon>
        <taxon>Dikarya</taxon>
        <taxon>Basidiomycota</taxon>
        <taxon>Agaricomycotina</taxon>
        <taxon>Agaricomycetes</taxon>
        <taxon>Agaricomycetidae</taxon>
        <taxon>Boletales</taxon>
        <taxon>Suillineae</taxon>
        <taxon>Suillaceae</taxon>
        <taxon>Suillus</taxon>
    </lineage>
</organism>
<dbReference type="AlphaFoldDB" id="A0A0D0BCP6"/>
<reference evidence="2" key="2">
    <citation type="submission" date="2015-01" db="EMBL/GenBank/DDBJ databases">
        <title>Evolutionary Origins and Diversification of the Mycorrhizal Mutualists.</title>
        <authorList>
            <consortium name="DOE Joint Genome Institute"/>
            <consortium name="Mycorrhizal Genomics Consortium"/>
            <person name="Kohler A."/>
            <person name="Kuo A."/>
            <person name="Nagy L.G."/>
            <person name="Floudas D."/>
            <person name="Copeland A."/>
            <person name="Barry K.W."/>
            <person name="Cichocki N."/>
            <person name="Veneault-Fourrey C."/>
            <person name="LaButti K."/>
            <person name="Lindquist E.A."/>
            <person name="Lipzen A."/>
            <person name="Lundell T."/>
            <person name="Morin E."/>
            <person name="Murat C."/>
            <person name="Riley R."/>
            <person name="Ohm R."/>
            <person name="Sun H."/>
            <person name="Tunlid A."/>
            <person name="Henrissat B."/>
            <person name="Grigoriev I.V."/>
            <person name="Hibbett D.S."/>
            <person name="Martin F."/>
        </authorList>
    </citation>
    <scope>NUCLEOTIDE SEQUENCE [LARGE SCALE GENOMIC DNA]</scope>
    <source>
        <strain evidence="2">UH-Slu-Lm8-n1</strain>
    </source>
</reference>
<evidence type="ECO:0000313" key="1">
    <source>
        <dbReference type="EMBL" id="KIK41203.1"/>
    </source>
</evidence>
<dbReference type="HOGENOM" id="CLU_2401121_0_0_1"/>
<dbReference type="Proteomes" id="UP000054485">
    <property type="component" value="Unassembled WGS sequence"/>
</dbReference>
<protein>
    <submittedName>
        <fullName evidence="1">Uncharacterized protein</fullName>
    </submittedName>
</protein>